<evidence type="ECO:0000259" key="2">
    <source>
        <dbReference type="Pfam" id="PF02272"/>
    </source>
</evidence>
<accession>A0A0S8GKU5</accession>
<dbReference type="GO" id="GO:0003676">
    <property type="term" value="F:nucleic acid binding"/>
    <property type="evidence" value="ECO:0007669"/>
    <property type="project" value="InterPro"/>
</dbReference>
<dbReference type="PANTHER" id="PTHR47618">
    <property type="entry name" value="BIFUNCTIONAL OLIGORIBONUCLEASE AND PAP PHOSPHATASE NRNA"/>
    <property type="match status" value="1"/>
</dbReference>
<evidence type="ECO:0000259" key="1">
    <source>
        <dbReference type="Pfam" id="PF01368"/>
    </source>
</evidence>
<gene>
    <name evidence="3" type="ORF">AMJ87_02825</name>
</gene>
<dbReference type="Gene3D" id="3.90.1640.10">
    <property type="entry name" value="inorganic pyrophosphatase (n-terminal core)"/>
    <property type="match status" value="1"/>
</dbReference>
<dbReference type="PATRIC" id="fig|1703780.3.peg.1084"/>
<protein>
    <recommendedName>
        <fullName evidence="5">DDH domain-containing protein</fullName>
    </recommendedName>
</protein>
<evidence type="ECO:0000313" key="3">
    <source>
        <dbReference type="EMBL" id="KPK73074.1"/>
    </source>
</evidence>
<dbReference type="EMBL" id="LJUO01000016">
    <property type="protein sequence ID" value="KPK73074.1"/>
    <property type="molecule type" value="Genomic_DNA"/>
</dbReference>
<sequence>MNSLKKLVKVIRKSKRIAVATHFNPDGDGIAAALACAHLIRHYKRRKPVLYCHSPIPAKYQFLLGKTWQFVTEIPACDLIIAVDSPQISRVFAHMGHIRSARLDAKTIVNIDHHKSNNGFGEICIIDRRASSTSEIMYSILAGLEVRIRKPLAEILYCGIYSDTGGFTYPNTTSKCLRVAADLVATGVQAGPLIKKLNAKTLDGTLLLSKVLNTIEIHSGIGSMYLTQAMLNKNGATMADSENFVSFLQAIEGVRVSIFLREEKKRTRISFRSDGIVDVDRLARRFGGGGHRLAAGVLIKRELHEAKREMLKAIRAEMRKK</sequence>
<dbReference type="Proteomes" id="UP000051096">
    <property type="component" value="Unassembled WGS sequence"/>
</dbReference>
<feature type="domain" description="DDH" evidence="1">
    <location>
        <begin position="16"/>
        <end position="160"/>
    </location>
</feature>
<name>A0A0S8GKU5_UNCW3</name>
<dbReference type="Gene3D" id="3.10.310.30">
    <property type="match status" value="1"/>
</dbReference>
<dbReference type="InterPro" id="IPR038763">
    <property type="entry name" value="DHH_sf"/>
</dbReference>
<dbReference type="Pfam" id="PF01368">
    <property type="entry name" value="DHH"/>
    <property type="match status" value="1"/>
</dbReference>
<dbReference type="InterPro" id="IPR001667">
    <property type="entry name" value="DDH_dom"/>
</dbReference>
<proteinExistence type="predicted"/>
<evidence type="ECO:0000313" key="4">
    <source>
        <dbReference type="Proteomes" id="UP000051096"/>
    </source>
</evidence>
<dbReference type="InterPro" id="IPR003156">
    <property type="entry name" value="DHHA1_dom"/>
</dbReference>
<dbReference type="AlphaFoldDB" id="A0A0S8GKU5"/>
<dbReference type="Pfam" id="PF02272">
    <property type="entry name" value="DHHA1"/>
    <property type="match status" value="1"/>
</dbReference>
<dbReference type="SUPFAM" id="SSF64182">
    <property type="entry name" value="DHH phosphoesterases"/>
    <property type="match status" value="1"/>
</dbReference>
<reference evidence="3 4" key="1">
    <citation type="journal article" date="2015" name="Microbiome">
        <title>Genomic resolution of linkages in carbon, nitrogen, and sulfur cycling among widespread estuary sediment bacteria.</title>
        <authorList>
            <person name="Baker B.J."/>
            <person name="Lazar C.S."/>
            <person name="Teske A.P."/>
            <person name="Dick G.J."/>
        </authorList>
    </citation>
    <scope>NUCLEOTIDE SEQUENCE [LARGE SCALE GENOMIC DNA]</scope>
    <source>
        <strain evidence="3">SM23_60</strain>
    </source>
</reference>
<dbReference type="InterPro" id="IPR051319">
    <property type="entry name" value="Oligoribo/pAp-PDE_c-di-AMP_PDE"/>
</dbReference>
<evidence type="ECO:0008006" key="5">
    <source>
        <dbReference type="Google" id="ProtNLM"/>
    </source>
</evidence>
<feature type="domain" description="DHHA1" evidence="2">
    <location>
        <begin position="227"/>
        <end position="319"/>
    </location>
</feature>
<comment type="caution">
    <text evidence="3">The sequence shown here is derived from an EMBL/GenBank/DDBJ whole genome shotgun (WGS) entry which is preliminary data.</text>
</comment>
<dbReference type="PANTHER" id="PTHR47618:SF1">
    <property type="entry name" value="BIFUNCTIONAL OLIGORIBONUCLEASE AND PAP PHOSPHATASE NRNA"/>
    <property type="match status" value="1"/>
</dbReference>
<organism evidence="3 4">
    <name type="scientific">candidate division WOR_3 bacterium SM23_60</name>
    <dbReference type="NCBI Taxonomy" id="1703780"/>
    <lineage>
        <taxon>Bacteria</taxon>
        <taxon>Bacteria division WOR-3</taxon>
    </lineage>
</organism>